<evidence type="ECO:0000259" key="1">
    <source>
        <dbReference type="Pfam" id="PF00535"/>
    </source>
</evidence>
<dbReference type="Pfam" id="PF00535">
    <property type="entry name" value="Glycos_transf_2"/>
    <property type="match status" value="1"/>
</dbReference>
<name>A0A508STV7_9BRAD</name>
<gene>
    <name evidence="2" type="primary">epsE</name>
    <name evidence="2" type="ORF">CI1B_02780</name>
</gene>
<dbReference type="PANTHER" id="PTHR22916:SF56">
    <property type="entry name" value="GLYCOSYL TRANSFERASE"/>
    <property type="match status" value="1"/>
</dbReference>
<protein>
    <submittedName>
        <fullName evidence="2">Glycosyltransferase EpsE</fullName>
        <ecNumber evidence="2">2.4.-.-</ecNumber>
    </submittedName>
</protein>
<dbReference type="InterPro" id="IPR029044">
    <property type="entry name" value="Nucleotide-diphossugar_trans"/>
</dbReference>
<dbReference type="AlphaFoldDB" id="A0A508STV7"/>
<dbReference type="OrthoDB" id="9816424at2"/>
<dbReference type="InterPro" id="IPR001173">
    <property type="entry name" value="Glyco_trans_2-like"/>
</dbReference>
<dbReference type="PANTHER" id="PTHR22916">
    <property type="entry name" value="GLYCOSYLTRANSFERASE"/>
    <property type="match status" value="1"/>
</dbReference>
<keyword evidence="2" id="KW-0808">Transferase</keyword>
<sequence>MPKLSIGVPVFNGQQFLPELLDSLLAQTFGDFEIVICDNASSDQTSGICCEYERRDSRIRYIRNSRNLGAIANFNRVFELSTAPLFKWAAHDDLHHTAYLETCVGLLERNPEVVLAHTATAFIGEKSEILQFDQETGSFFDPGTGRRYWPDIPSIGDHPVAISRFWQVLTRARWGTHMFGVVRREILQRTSLLPNFVGSDRAMLAELALLGRFRCANERLFLKRFHPNVSAALDLKELRGFLSTDGKRYSRRLRQIQAYFGAPIGKPIGIMSKLACLLLVAAHSAKITVQSLGQGDPRMAAHGYGWQGVLTAGERRKPHD</sequence>
<dbReference type="Gene3D" id="3.90.550.10">
    <property type="entry name" value="Spore Coat Polysaccharide Biosynthesis Protein SpsA, Chain A"/>
    <property type="match status" value="1"/>
</dbReference>
<evidence type="ECO:0000313" key="2">
    <source>
        <dbReference type="EMBL" id="VIO65181.1"/>
    </source>
</evidence>
<dbReference type="Proteomes" id="UP000328092">
    <property type="component" value="Unassembled WGS sequence"/>
</dbReference>
<dbReference type="GO" id="GO:0016758">
    <property type="term" value="F:hexosyltransferase activity"/>
    <property type="evidence" value="ECO:0007669"/>
    <property type="project" value="UniProtKB-ARBA"/>
</dbReference>
<organism evidence="2 3">
    <name type="scientific">Bradyrhizobium ivorense</name>
    <dbReference type="NCBI Taxonomy" id="2511166"/>
    <lineage>
        <taxon>Bacteria</taxon>
        <taxon>Pseudomonadati</taxon>
        <taxon>Pseudomonadota</taxon>
        <taxon>Alphaproteobacteria</taxon>
        <taxon>Hyphomicrobiales</taxon>
        <taxon>Nitrobacteraceae</taxon>
        <taxon>Bradyrhizobium</taxon>
    </lineage>
</organism>
<feature type="domain" description="Glycosyltransferase 2-like" evidence="1">
    <location>
        <begin position="5"/>
        <end position="127"/>
    </location>
</feature>
<comment type="caution">
    <text evidence="2">The sequence shown here is derived from an EMBL/GenBank/DDBJ whole genome shotgun (WGS) entry which is preliminary data.</text>
</comment>
<dbReference type="SUPFAM" id="SSF53448">
    <property type="entry name" value="Nucleotide-diphospho-sugar transferases"/>
    <property type="match status" value="1"/>
</dbReference>
<keyword evidence="3" id="KW-1185">Reference proteome</keyword>
<dbReference type="EMBL" id="CAADFC020000004">
    <property type="protein sequence ID" value="VIO65181.1"/>
    <property type="molecule type" value="Genomic_DNA"/>
</dbReference>
<reference evidence="2" key="1">
    <citation type="submission" date="2019-02" db="EMBL/GenBank/DDBJ databases">
        <authorList>
            <person name="Pothier F.J."/>
        </authorList>
    </citation>
    <scope>NUCLEOTIDE SEQUENCE</scope>
    <source>
        <strain evidence="2">CI-1B</strain>
    </source>
</reference>
<dbReference type="CDD" id="cd00761">
    <property type="entry name" value="Glyco_tranf_GTA_type"/>
    <property type="match status" value="1"/>
</dbReference>
<evidence type="ECO:0000313" key="3">
    <source>
        <dbReference type="Proteomes" id="UP000328092"/>
    </source>
</evidence>
<dbReference type="EC" id="2.4.-.-" evidence="2"/>
<accession>A0A508STV7</accession>
<keyword evidence="2" id="KW-0328">Glycosyltransferase</keyword>
<proteinExistence type="predicted"/>
<dbReference type="RefSeq" id="WP_139482628.1">
    <property type="nucleotide sequence ID" value="NZ_CAADFB020000021.1"/>
</dbReference>